<organism evidence="6 7">
    <name type="scientific">Hespellia stercorisuis DSM 15480</name>
    <dbReference type="NCBI Taxonomy" id="1121950"/>
    <lineage>
        <taxon>Bacteria</taxon>
        <taxon>Bacillati</taxon>
        <taxon>Bacillota</taxon>
        <taxon>Clostridia</taxon>
        <taxon>Lachnospirales</taxon>
        <taxon>Lachnospiraceae</taxon>
        <taxon>Hespellia</taxon>
    </lineage>
</organism>
<dbReference type="InterPro" id="IPR000089">
    <property type="entry name" value="Biotin_lipoyl"/>
</dbReference>
<evidence type="ECO:0000313" key="7">
    <source>
        <dbReference type="Proteomes" id="UP000184301"/>
    </source>
</evidence>
<dbReference type="GO" id="GO:0005960">
    <property type="term" value="C:glycine cleavage complex"/>
    <property type="evidence" value="ECO:0007669"/>
    <property type="project" value="InterPro"/>
</dbReference>
<name>A0A1M6HT75_9FIRM</name>
<keyword evidence="7" id="KW-1185">Reference proteome</keyword>
<dbReference type="InterPro" id="IPR033753">
    <property type="entry name" value="GCV_H/Fam206"/>
</dbReference>
<dbReference type="GO" id="GO:0005829">
    <property type="term" value="C:cytosol"/>
    <property type="evidence" value="ECO:0007669"/>
    <property type="project" value="TreeGrafter"/>
</dbReference>
<feature type="modified residue" description="N6-lipoyllysine" evidence="3 4">
    <location>
        <position position="64"/>
    </location>
</feature>
<dbReference type="STRING" id="1121950.SAMN02745243_00135"/>
<evidence type="ECO:0000256" key="2">
    <source>
        <dbReference type="ARBA" id="ARBA00022823"/>
    </source>
</evidence>
<accession>A0A1M6HT75</accession>
<keyword evidence="2 3" id="KW-0450">Lipoyl</keyword>
<reference evidence="6 7" key="1">
    <citation type="submission" date="2016-11" db="EMBL/GenBank/DDBJ databases">
        <authorList>
            <person name="Jaros S."/>
            <person name="Januszkiewicz K."/>
            <person name="Wedrychowicz H."/>
        </authorList>
    </citation>
    <scope>NUCLEOTIDE SEQUENCE [LARGE SCALE GENOMIC DNA]</scope>
    <source>
        <strain evidence="6 7">DSM 15480</strain>
    </source>
</reference>
<evidence type="ECO:0000256" key="4">
    <source>
        <dbReference type="PIRSR" id="PIRSR617453-50"/>
    </source>
</evidence>
<dbReference type="AlphaFoldDB" id="A0A1M6HT75"/>
<proteinExistence type="inferred from homology"/>
<dbReference type="GO" id="GO:0009249">
    <property type="term" value="P:protein lipoylation"/>
    <property type="evidence" value="ECO:0007669"/>
    <property type="project" value="TreeGrafter"/>
</dbReference>
<comment type="cofactor">
    <cofactor evidence="3">
        <name>(R)-lipoate</name>
        <dbReference type="ChEBI" id="CHEBI:83088"/>
    </cofactor>
    <text evidence="3">Binds 1 lipoyl cofactor covalently.</text>
</comment>
<dbReference type="InterPro" id="IPR017453">
    <property type="entry name" value="GCV_H_sub"/>
</dbReference>
<dbReference type="PROSITE" id="PS50968">
    <property type="entry name" value="BIOTINYL_LIPOYL"/>
    <property type="match status" value="1"/>
</dbReference>
<dbReference type="NCBIfam" id="NF002270">
    <property type="entry name" value="PRK01202.1"/>
    <property type="match status" value="1"/>
</dbReference>
<dbReference type="PROSITE" id="PS00189">
    <property type="entry name" value="LIPOYL"/>
    <property type="match status" value="1"/>
</dbReference>
<protein>
    <recommendedName>
        <fullName evidence="3">Glycine cleavage system H protein</fullName>
    </recommendedName>
</protein>
<dbReference type="SUPFAM" id="SSF51230">
    <property type="entry name" value="Single hybrid motif"/>
    <property type="match status" value="1"/>
</dbReference>
<dbReference type="HAMAP" id="MF_00272">
    <property type="entry name" value="GcvH"/>
    <property type="match status" value="1"/>
</dbReference>
<evidence type="ECO:0000256" key="3">
    <source>
        <dbReference type="HAMAP-Rule" id="MF_00272"/>
    </source>
</evidence>
<comment type="similarity">
    <text evidence="1 3">Belongs to the GcvH family.</text>
</comment>
<dbReference type="InterPro" id="IPR011053">
    <property type="entry name" value="Single_hybrid_motif"/>
</dbReference>
<dbReference type="GO" id="GO:0019464">
    <property type="term" value="P:glycine decarboxylation via glycine cleavage system"/>
    <property type="evidence" value="ECO:0007669"/>
    <property type="project" value="UniProtKB-UniRule"/>
</dbReference>
<dbReference type="Gene3D" id="2.40.50.100">
    <property type="match status" value="1"/>
</dbReference>
<comment type="function">
    <text evidence="3">The glycine cleavage system catalyzes the degradation of glycine. The H protein shuttles the methylamine group of glycine from the P protein to the T protein.</text>
</comment>
<dbReference type="CDD" id="cd06848">
    <property type="entry name" value="GCS_H"/>
    <property type="match status" value="1"/>
</dbReference>
<feature type="domain" description="Lipoyl-binding" evidence="5">
    <location>
        <begin position="23"/>
        <end position="104"/>
    </location>
</feature>
<evidence type="ECO:0000259" key="5">
    <source>
        <dbReference type="PROSITE" id="PS50968"/>
    </source>
</evidence>
<dbReference type="PANTHER" id="PTHR11715:SF3">
    <property type="entry name" value="GLYCINE CLEAVAGE SYSTEM H PROTEIN-RELATED"/>
    <property type="match status" value="1"/>
</dbReference>
<dbReference type="InterPro" id="IPR002930">
    <property type="entry name" value="GCV_H"/>
</dbReference>
<dbReference type="InterPro" id="IPR003016">
    <property type="entry name" value="2-oxoA_DH_lipoyl-BS"/>
</dbReference>
<dbReference type="NCBIfam" id="TIGR00527">
    <property type="entry name" value="gcvH"/>
    <property type="match status" value="1"/>
</dbReference>
<dbReference type="OrthoDB" id="9796712at2"/>
<gene>
    <name evidence="3" type="primary">gcvH</name>
    <name evidence="6" type="ORF">SAMN02745243_00135</name>
</gene>
<comment type="subunit">
    <text evidence="3">The glycine cleavage system is composed of four proteins: P, T, L and H.</text>
</comment>
<dbReference type="Proteomes" id="UP000184301">
    <property type="component" value="Unassembled WGS sequence"/>
</dbReference>
<sequence length="126" mass="13954">MNYPEELKYARSHEWMKLLDDTTALVGITEFAQDALGDMVYANLPDVGDKVTIGEAFADVESVKAVYDIISPVNGVVTAVNKRLLEDPETINGCPYDSWFVEIGEISEVSDLLTAEEYQVLCDEDA</sequence>
<dbReference type="PANTHER" id="PTHR11715">
    <property type="entry name" value="GLYCINE CLEAVAGE SYSTEM H PROTEIN"/>
    <property type="match status" value="1"/>
</dbReference>
<evidence type="ECO:0000256" key="1">
    <source>
        <dbReference type="ARBA" id="ARBA00009249"/>
    </source>
</evidence>
<dbReference type="RefSeq" id="WP_073103756.1">
    <property type="nucleotide sequence ID" value="NZ_FQZY01000005.1"/>
</dbReference>
<dbReference type="Pfam" id="PF01597">
    <property type="entry name" value="GCV_H"/>
    <property type="match status" value="1"/>
</dbReference>
<evidence type="ECO:0000313" key="6">
    <source>
        <dbReference type="EMBL" id="SHJ25412.1"/>
    </source>
</evidence>
<dbReference type="EMBL" id="FQZY01000005">
    <property type="protein sequence ID" value="SHJ25412.1"/>
    <property type="molecule type" value="Genomic_DNA"/>
</dbReference>